<dbReference type="InterPro" id="IPR027417">
    <property type="entry name" value="P-loop_NTPase"/>
</dbReference>
<proteinExistence type="predicted"/>
<sequence>ISHSEAGTRAEALQQLIDSDSPLVLVSPSFGRGVDLFGDRARFQICIKIPFLDLSDKQTAKRRWSGKGGERWYLLETVRAIVQMAGRIVRSADDHGVTYFLDERWSRFYRQMEKDFPPWFREACIW</sequence>
<protein>
    <recommendedName>
        <fullName evidence="1">ATP-dependent helicase C-terminal domain-containing protein</fullName>
    </recommendedName>
</protein>
<reference evidence="2" key="1">
    <citation type="journal article" date="2014" name="Front. Microbiol.">
        <title>High frequency of phylogenetically diverse reductive dehalogenase-homologous genes in deep subseafloor sedimentary metagenomes.</title>
        <authorList>
            <person name="Kawai M."/>
            <person name="Futagami T."/>
            <person name="Toyoda A."/>
            <person name="Takaki Y."/>
            <person name="Nishi S."/>
            <person name="Hori S."/>
            <person name="Arai W."/>
            <person name="Tsubouchi T."/>
            <person name="Morono Y."/>
            <person name="Uchiyama I."/>
            <person name="Ito T."/>
            <person name="Fujiyama A."/>
            <person name="Inagaki F."/>
            <person name="Takami H."/>
        </authorList>
    </citation>
    <scope>NUCLEOTIDE SEQUENCE</scope>
    <source>
        <strain evidence="2">Expedition CK06-06</strain>
    </source>
</reference>
<feature type="domain" description="ATP-dependent helicase C-terminal" evidence="1">
    <location>
        <begin position="1"/>
        <end position="107"/>
    </location>
</feature>
<comment type="caution">
    <text evidence="2">The sequence shown here is derived from an EMBL/GenBank/DDBJ whole genome shotgun (WGS) entry which is preliminary data.</text>
</comment>
<dbReference type="GO" id="GO:0003678">
    <property type="term" value="F:DNA helicase activity"/>
    <property type="evidence" value="ECO:0007669"/>
    <property type="project" value="TreeGrafter"/>
</dbReference>
<dbReference type="InterPro" id="IPR006555">
    <property type="entry name" value="ATP-dep_Helicase_C"/>
</dbReference>
<dbReference type="Gene3D" id="3.40.50.300">
    <property type="entry name" value="P-loop containing nucleotide triphosphate hydrolases"/>
    <property type="match status" value="1"/>
</dbReference>
<organism evidence="2">
    <name type="scientific">marine sediment metagenome</name>
    <dbReference type="NCBI Taxonomy" id="412755"/>
    <lineage>
        <taxon>unclassified sequences</taxon>
        <taxon>metagenomes</taxon>
        <taxon>ecological metagenomes</taxon>
    </lineage>
</organism>
<dbReference type="AlphaFoldDB" id="X1U677"/>
<evidence type="ECO:0000313" key="2">
    <source>
        <dbReference type="EMBL" id="GAI99131.1"/>
    </source>
</evidence>
<gene>
    <name evidence="2" type="ORF">S12H4_29656</name>
</gene>
<dbReference type="GO" id="GO:0005524">
    <property type="term" value="F:ATP binding"/>
    <property type="evidence" value="ECO:0007669"/>
    <property type="project" value="InterPro"/>
</dbReference>
<dbReference type="GO" id="GO:0006139">
    <property type="term" value="P:nucleobase-containing compound metabolic process"/>
    <property type="evidence" value="ECO:0007669"/>
    <property type="project" value="InterPro"/>
</dbReference>
<dbReference type="PANTHER" id="PTHR11472:SF34">
    <property type="entry name" value="REGULATOR OF TELOMERE ELONGATION HELICASE 1"/>
    <property type="match status" value="1"/>
</dbReference>
<evidence type="ECO:0000259" key="1">
    <source>
        <dbReference type="SMART" id="SM00491"/>
    </source>
</evidence>
<feature type="non-terminal residue" evidence="2">
    <location>
        <position position="1"/>
    </location>
</feature>
<dbReference type="GO" id="GO:0003676">
    <property type="term" value="F:nucleic acid binding"/>
    <property type="evidence" value="ECO:0007669"/>
    <property type="project" value="InterPro"/>
</dbReference>
<dbReference type="InterPro" id="IPR045028">
    <property type="entry name" value="DinG/Rad3-like"/>
</dbReference>
<accession>X1U677</accession>
<dbReference type="PANTHER" id="PTHR11472">
    <property type="entry name" value="DNA REPAIR DEAD HELICASE RAD3/XP-D SUBFAMILY MEMBER"/>
    <property type="match status" value="1"/>
</dbReference>
<dbReference type="EMBL" id="BARW01017126">
    <property type="protein sequence ID" value="GAI99131.1"/>
    <property type="molecule type" value="Genomic_DNA"/>
</dbReference>
<dbReference type="Pfam" id="PF13307">
    <property type="entry name" value="Helicase_C_2"/>
    <property type="match status" value="1"/>
</dbReference>
<dbReference type="GO" id="GO:0016818">
    <property type="term" value="F:hydrolase activity, acting on acid anhydrides, in phosphorus-containing anhydrides"/>
    <property type="evidence" value="ECO:0007669"/>
    <property type="project" value="InterPro"/>
</dbReference>
<name>X1U677_9ZZZZ</name>
<dbReference type="SMART" id="SM00491">
    <property type="entry name" value="HELICc2"/>
    <property type="match status" value="1"/>
</dbReference>